<keyword evidence="5" id="KW-0963">Cytoplasm</keyword>
<dbReference type="AlphaFoldDB" id="A0A919EPP3"/>
<dbReference type="EC" id="2.1.1.77" evidence="3"/>
<dbReference type="InterPro" id="IPR013217">
    <property type="entry name" value="Methyltransf_12"/>
</dbReference>
<dbReference type="EMBL" id="BNBE01000002">
    <property type="protein sequence ID" value="GHG12323.1"/>
    <property type="molecule type" value="Genomic_DNA"/>
</dbReference>
<evidence type="ECO:0000256" key="5">
    <source>
        <dbReference type="ARBA" id="ARBA00022490"/>
    </source>
</evidence>
<dbReference type="PANTHER" id="PTHR11579:SF0">
    <property type="entry name" value="PROTEIN-L-ISOASPARTATE(D-ASPARTATE) O-METHYLTRANSFERASE"/>
    <property type="match status" value="1"/>
</dbReference>
<dbReference type="GO" id="GO:0004719">
    <property type="term" value="F:protein-L-isoaspartate (D-aspartate) O-methyltransferase activity"/>
    <property type="evidence" value="ECO:0007669"/>
    <property type="project" value="UniProtKB-EC"/>
</dbReference>
<dbReference type="CDD" id="cd02440">
    <property type="entry name" value="AdoMet_MTases"/>
    <property type="match status" value="2"/>
</dbReference>
<dbReference type="Gene3D" id="3.40.50.150">
    <property type="entry name" value="Vaccinia Virus protein VP39"/>
    <property type="match status" value="2"/>
</dbReference>
<gene>
    <name evidence="15" type="ORF">GCM10017667_52170</name>
</gene>
<comment type="subcellular location">
    <subcellularLocation>
        <location evidence="1">Cytoplasm</location>
    </subcellularLocation>
</comment>
<name>A0A919EPP3_STRFL</name>
<reference evidence="15" key="1">
    <citation type="journal article" date="2014" name="Int. J. Syst. Evol. Microbiol.">
        <title>Complete genome sequence of Corynebacterium casei LMG S-19264T (=DSM 44701T), isolated from a smear-ripened cheese.</title>
        <authorList>
            <consortium name="US DOE Joint Genome Institute (JGI-PGF)"/>
            <person name="Walter F."/>
            <person name="Albersmeier A."/>
            <person name="Kalinowski J."/>
            <person name="Ruckert C."/>
        </authorList>
    </citation>
    <scope>NUCLEOTIDE SEQUENCE</scope>
    <source>
        <strain evidence="15">JCM 4122</strain>
    </source>
</reference>
<dbReference type="Pfam" id="PF08242">
    <property type="entry name" value="Methyltransf_12"/>
    <property type="match status" value="1"/>
</dbReference>
<accession>A0A919EPP3</accession>
<feature type="region of interest" description="Disordered" evidence="13">
    <location>
        <begin position="771"/>
        <end position="791"/>
    </location>
</feature>
<evidence type="ECO:0000256" key="10">
    <source>
        <dbReference type="ARBA" id="ARBA00030757"/>
    </source>
</evidence>
<dbReference type="SUPFAM" id="SSF53335">
    <property type="entry name" value="S-adenosyl-L-methionine-dependent methyltransferases"/>
    <property type="match status" value="2"/>
</dbReference>
<evidence type="ECO:0000256" key="11">
    <source>
        <dbReference type="ARBA" id="ARBA00031323"/>
    </source>
</evidence>
<dbReference type="InterPro" id="IPR015797">
    <property type="entry name" value="NUDIX_hydrolase-like_dom_sf"/>
</dbReference>
<keyword evidence="6" id="KW-0489">Methyltransferase</keyword>
<dbReference type="InterPro" id="IPR000086">
    <property type="entry name" value="NUDIX_hydrolase_dom"/>
</dbReference>
<dbReference type="RefSeq" id="WP_190043149.1">
    <property type="nucleotide sequence ID" value="NZ_BNBE01000002.1"/>
</dbReference>
<dbReference type="SUPFAM" id="SSF55811">
    <property type="entry name" value="Nudix"/>
    <property type="match status" value="1"/>
</dbReference>
<dbReference type="InterPro" id="IPR000682">
    <property type="entry name" value="PCMT"/>
</dbReference>
<evidence type="ECO:0000256" key="1">
    <source>
        <dbReference type="ARBA" id="ARBA00004496"/>
    </source>
</evidence>
<evidence type="ECO:0000256" key="2">
    <source>
        <dbReference type="ARBA" id="ARBA00005369"/>
    </source>
</evidence>
<feature type="domain" description="Nudix hydrolase" evidence="14">
    <location>
        <begin position="203"/>
        <end position="334"/>
    </location>
</feature>
<dbReference type="InterPro" id="IPR020084">
    <property type="entry name" value="NUDIX_hydrolase_CS"/>
</dbReference>
<evidence type="ECO:0000256" key="12">
    <source>
        <dbReference type="ARBA" id="ARBA00031350"/>
    </source>
</evidence>
<dbReference type="GO" id="GO:0032259">
    <property type="term" value="P:methylation"/>
    <property type="evidence" value="ECO:0007669"/>
    <property type="project" value="UniProtKB-KW"/>
</dbReference>
<evidence type="ECO:0000256" key="7">
    <source>
        <dbReference type="ARBA" id="ARBA00022679"/>
    </source>
</evidence>
<dbReference type="NCBIfam" id="TIGR04364">
    <property type="entry name" value="methyltran_FxLD"/>
    <property type="match status" value="1"/>
</dbReference>
<evidence type="ECO:0000256" key="3">
    <source>
        <dbReference type="ARBA" id="ARBA00011890"/>
    </source>
</evidence>
<comment type="similarity">
    <text evidence="2">Belongs to the methyltransferase superfamily. L-isoaspartyl/D-aspartyl protein methyltransferase family.</text>
</comment>
<reference evidence="15" key="2">
    <citation type="submission" date="2020-09" db="EMBL/GenBank/DDBJ databases">
        <authorList>
            <person name="Sun Q."/>
            <person name="Ohkuma M."/>
        </authorList>
    </citation>
    <scope>NUCLEOTIDE SEQUENCE</scope>
    <source>
        <strain evidence="15">JCM 4122</strain>
    </source>
</reference>
<evidence type="ECO:0000256" key="9">
    <source>
        <dbReference type="ARBA" id="ARBA00022801"/>
    </source>
</evidence>
<keyword evidence="8" id="KW-0949">S-adenosyl-L-methionine</keyword>
<dbReference type="GO" id="GO:0005737">
    <property type="term" value="C:cytoplasm"/>
    <property type="evidence" value="ECO:0007669"/>
    <property type="project" value="UniProtKB-SubCell"/>
</dbReference>
<keyword evidence="16" id="KW-1185">Reference proteome</keyword>
<evidence type="ECO:0000256" key="13">
    <source>
        <dbReference type="SAM" id="MobiDB-lite"/>
    </source>
</evidence>
<dbReference type="PROSITE" id="PS51462">
    <property type="entry name" value="NUDIX"/>
    <property type="match status" value="1"/>
</dbReference>
<keyword evidence="9" id="KW-0378">Hydrolase</keyword>
<evidence type="ECO:0000256" key="6">
    <source>
        <dbReference type="ARBA" id="ARBA00022603"/>
    </source>
</evidence>
<evidence type="ECO:0000256" key="8">
    <source>
        <dbReference type="ARBA" id="ARBA00022691"/>
    </source>
</evidence>
<dbReference type="Gene3D" id="3.90.79.10">
    <property type="entry name" value="Nucleoside Triphosphate Pyrophosphohydrolase"/>
    <property type="match status" value="1"/>
</dbReference>
<evidence type="ECO:0000313" key="15">
    <source>
        <dbReference type="EMBL" id="GHG12323.1"/>
    </source>
</evidence>
<dbReference type="Proteomes" id="UP000632849">
    <property type="component" value="Unassembled WGS sequence"/>
</dbReference>
<evidence type="ECO:0000259" key="14">
    <source>
        <dbReference type="PROSITE" id="PS51462"/>
    </source>
</evidence>
<keyword evidence="7" id="KW-0808">Transferase</keyword>
<dbReference type="Pfam" id="PF01135">
    <property type="entry name" value="PCMT"/>
    <property type="match status" value="1"/>
</dbReference>
<dbReference type="GO" id="GO:0016787">
    <property type="term" value="F:hydrolase activity"/>
    <property type="evidence" value="ECO:0007669"/>
    <property type="project" value="UniProtKB-KW"/>
</dbReference>
<evidence type="ECO:0000313" key="16">
    <source>
        <dbReference type="Proteomes" id="UP000632849"/>
    </source>
</evidence>
<dbReference type="InterPro" id="IPR027573">
    <property type="entry name" value="Methyltran_FxLD"/>
</dbReference>
<protein>
    <recommendedName>
        <fullName evidence="4">Protein-L-isoaspartate O-methyltransferase</fullName>
        <ecNumber evidence="3">2.1.1.77</ecNumber>
    </recommendedName>
    <alternativeName>
        <fullName evidence="12">L-isoaspartyl protein carboxyl methyltransferase</fullName>
    </alternativeName>
    <alternativeName>
        <fullName evidence="10">Protein L-isoaspartyl methyltransferase</fullName>
    </alternativeName>
    <alternativeName>
        <fullName evidence="11">Protein-beta-aspartate methyltransferase</fullName>
    </alternativeName>
</protein>
<evidence type="ECO:0000256" key="4">
    <source>
        <dbReference type="ARBA" id="ARBA00013346"/>
    </source>
</evidence>
<dbReference type="PROSITE" id="PS00893">
    <property type="entry name" value="NUDIX_BOX"/>
    <property type="match status" value="1"/>
</dbReference>
<organism evidence="15 16">
    <name type="scientific">Streptomyces filamentosus</name>
    <name type="common">Streptomyces roseosporus</name>
    <dbReference type="NCBI Taxonomy" id="67294"/>
    <lineage>
        <taxon>Bacteria</taxon>
        <taxon>Bacillati</taxon>
        <taxon>Actinomycetota</taxon>
        <taxon>Actinomycetes</taxon>
        <taxon>Kitasatosporales</taxon>
        <taxon>Streptomycetaceae</taxon>
        <taxon>Streptomyces</taxon>
    </lineage>
</organism>
<dbReference type="InterPro" id="IPR029063">
    <property type="entry name" value="SAM-dependent_MTases_sf"/>
</dbReference>
<dbReference type="Pfam" id="PF00293">
    <property type="entry name" value="NUDIX"/>
    <property type="match status" value="1"/>
</dbReference>
<dbReference type="PANTHER" id="PTHR11579">
    <property type="entry name" value="PROTEIN-L-ISOASPARTATE O-METHYLTRANSFERASE"/>
    <property type="match status" value="1"/>
</dbReference>
<sequence length="791" mass="85156">MTYTARDQWDKHYSDGKNFRQVGERERELLAEYAPAPGGDGRALDVGCGTGEMSVFLTSLGYTVDAVDFAGSAIARAREEHADVEGVHWLHLDVERDDPAPLDEEGYDLVVMRLMYPFLKDRGRVLHGLGERLRDGGALVVITPVVETTPEERRGIALDDDEIALLSAGWKAVERLDADGLAFLVLRGPCHADARAVEKRPTTGHALTGALAVVTDDAGRVLLGQSRRGMLELPGGKTTGPEDFAAAAVRELAEETGLVAEPGDAYVVMMLVDDSHGIPRLTAVVRIAAWTGVLANGEPRLFDRWEWHDLHALACVGDIFTPAAQALDAVWPAVIPDLPPVASYPIAVDQPAVPGEPAEAGRLRHAMAKTVIDGGWAPSEPVRSALRTVPRHRFAPEANLAAAYDGGDRAVITRHDETGTAISAVSAAWLQADMIENLCLTPGAIVFEAGSGGYNAELIAHIAGPEGRVVTVDIDPWVVRRTRRFTTEAGSGRVTAVEADAALGAPAHLVPRGGFDASVITYNCWDISPAWREQLAEGGRLVLPLEIGGYTRAIAFERRGQVLEARRFTYCGFVRDQGQQARTIPVTGLLDGELTLRFEHGDAAEPAGLGEALRGPRHEIATGVTMGAGAYFGSLQLYAATTLPGFCRLAAHQDTGVTDIAKDQDAPAVVGDASLAYLIHVQTRHGELPEDKEWEWFVHAFGEQGPQLAEQLAATVRAWDRHVRADENDKHADPVLTVHPAGTPDALLPAGHVLDKEHCRLVFQWPGRDGHLPGPARHHRAPAPAPVLEDR</sequence>
<proteinExistence type="inferred from homology"/>
<comment type="caution">
    <text evidence="15">The sequence shown here is derived from an EMBL/GenBank/DDBJ whole genome shotgun (WGS) entry which is preliminary data.</text>
</comment>